<evidence type="ECO:0000256" key="6">
    <source>
        <dbReference type="PROSITE-ProRule" id="PRU00277"/>
    </source>
</evidence>
<dbReference type="PANTHER" id="PTHR45779:SF7">
    <property type="entry name" value="PEPTIDYLPROLYL ISOMERASE"/>
    <property type="match status" value="1"/>
</dbReference>
<dbReference type="Pfam" id="PF00254">
    <property type="entry name" value="FKBP_C"/>
    <property type="match status" value="1"/>
</dbReference>
<feature type="signal peptide" evidence="7">
    <location>
        <begin position="1"/>
        <end position="21"/>
    </location>
</feature>
<dbReference type="Proteomes" id="UP000236544">
    <property type="component" value="Unassembled WGS sequence"/>
</dbReference>
<dbReference type="GO" id="GO:0005783">
    <property type="term" value="C:endoplasmic reticulum"/>
    <property type="evidence" value="ECO:0007669"/>
    <property type="project" value="TreeGrafter"/>
</dbReference>
<dbReference type="OrthoDB" id="1902587at2759"/>
<dbReference type="InterPro" id="IPR044609">
    <property type="entry name" value="FKBP2/11"/>
</dbReference>
<keyword evidence="7" id="KW-0732">Signal</keyword>
<evidence type="ECO:0000256" key="4">
    <source>
        <dbReference type="ARBA" id="ARBA00023235"/>
    </source>
</evidence>
<dbReference type="EMBL" id="LN890572">
    <property type="protein sequence ID" value="CUS24268.1"/>
    <property type="molecule type" value="Genomic_DNA"/>
</dbReference>
<comment type="catalytic activity">
    <reaction evidence="1 6">
        <text>[protein]-peptidylproline (omega=180) = [protein]-peptidylproline (omega=0)</text>
        <dbReference type="Rhea" id="RHEA:16237"/>
        <dbReference type="Rhea" id="RHEA-COMP:10747"/>
        <dbReference type="Rhea" id="RHEA-COMP:10748"/>
        <dbReference type="ChEBI" id="CHEBI:83833"/>
        <dbReference type="ChEBI" id="CHEBI:83834"/>
        <dbReference type="EC" id="5.2.1.8"/>
    </reaction>
</comment>
<dbReference type="SUPFAM" id="SSF54534">
    <property type="entry name" value="FKBP-like"/>
    <property type="match status" value="1"/>
</dbReference>
<organism evidence="9 10">
    <name type="scientific">Lachancea quebecensis</name>
    <dbReference type="NCBI Taxonomy" id="1654605"/>
    <lineage>
        <taxon>Eukaryota</taxon>
        <taxon>Fungi</taxon>
        <taxon>Dikarya</taxon>
        <taxon>Ascomycota</taxon>
        <taxon>Saccharomycotina</taxon>
        <taxon>Saccharomycetes</taxon>
        <taxon>Saccharomycetales</taxon>
        <taxon>Saccharomycetaceae</taxon>
        <taxon>Lachancea</taxon>
    </lineage>
</organism>
<evidence type="ECO:0000313" key="9">
    <source>
        <dbReference type="EMBL" id="CUS24268.1"/>
    </source>
</evidence>
<evidence type="ECO:0000256" key="5">
    <source>
        <dbReference type="ARBA" id="ARBA00024206"/>
    </source>
</evidence>
<evidence type="ECO:0000256" key="3">
    <source>
        <dbReference type="ARBA" id="ARBA00023110"/>
    </source>
</evidence>
<proteinExistence type="inferred from homology"/>
<dbReference type="PANTHER" id="PTHR45779">
    <property type="entry name" value="PEPTIDYLPROLYL ISOMERASE"/>
    <property type="match status" value="1"/>
</dbReference>
<dbReference type="EC" id="5.2.1.8" evidence="2 6"/>
<evidence type="ECO:0000256" key="2">
    <source>
        <dbReference type="ARBA" id="ARBA00013194"/>
    </source>
</evidence>
<dbReference type="GO" id="GO:0003755">
    <property type="term" value="F:peptidyl-prolyl cis-trans isomerase activity"/>
    <property type="evidence" value="ECO:0007669"/>
    <property type="project" value="UniProtKB-KW"/>
</dbReference>
<keyword evidence="10" id="KW-1185">Reference proteome</keyword>
<feature type="chain" id="PRO_5006066529" description="peptidylprolyl isomerase" evidence="7">
    <location>
        <begin position="22"/>
        <end position="141"/>
    </location>
</feature>
<feature type="domain" description="PPIase FKBP-type" evidence="8">
    <location>
        <begin position="47"/>
        <end position="136"/>
    </location>
</feature>
<comment type="similarity">
    <text evidence="5">Belongs to the FKBP-type PPIase family. FKBP2 subfamily.</text>
</comment>
<sequence>MLFKNLLCILSLSSLSSLSMAGGLTELDIKTVEEVPSSECTIKASKGDVVSVHYSGSLLGSKEVFDSSYGRGVPIKFELGAGQVIKGWDQGILDMCIGEKRELRIPSQLGYGSRGAGGVIPPNADLFFETTLVDIRRHDEL</sequence>
<gene>
    <name evidence="9" type="ORF">LAQU0_S15e00716g</name>
</gene>
<dbReference type="InterPro" id="IPR046357">
    <property type="entry name" value="PPIase_dom_sf"/>
</dbReference>
<dbReference type="FunFam" id="3.10.50.40:FF:000006">
    <property type="entry name" value="Peptidyl-prolyl cis-trans isomerase"/>
    <property type="match status" value="1"/>
</dbReference>
<reference evidence="10" key="1">
    <citation type="submission" date="2015-10" db="EMBL/GenBank/DDBJ databases">
        <authorList>
            <person name="Devillers H."/>
        </authorList>
    </citation>
    <scope>NUCLEOTIDE SEQUENCE [LARGE SCALE GENOMIC DNA]</scope>
</reference>
<evidence type="ECO:0000256" key="7">
    <source>
        <dbReference type="SAM" id="SignalP"/>
    </source>
</evidence>
<name>A0A0P1KVS8_9SACH</name>
<protein>
    <recommendedName>
        <fullName evidence="2 6">peptidylprolyl isomerase</fullName>
        <ecNumber evidence="2 6">5.2.1.8</ecNumber>
    </recommendedName>
</protein>
<dbReference type="Gene3D" id="3.10.50.40">
    <property type="match status" value="1"/>
</dbReference>
<dbReference type="InterPro" id="IPR001179">
    <property type="entry name" value="PPIase_FKBP_dom"/>
</dbReference>
<keyword evidence="3 6" id="KW-0697">Rotamase</keyword>
<accession>A0A0P1KVS8</accession>
<dbReference type="PROSITE" id="PS50059">
    <property type="entry name" value="FKBP_PPIASE"/>
    <property type="match status" value="1"/>
</dbReference>
<evidence type="ECO:0000256" key="1">
    <source>
        <dbReference type="ARBA" id="ARBA00000971"/>
    </source>
</evidence>
<keyword evidence="4 6" id="KW-0413">Isomerase</keyword>
<dbReference type="AlphaFoldDB" id="A0A0P1KVS8"/>
<evidence type="ECO:0000313" key="10">
    <source>
        <dbReference type="Proteomes" id="UP000236544"/>
    </source>
</evidence>
<evidence type="ECO:0000259" key="8">
    <source>
        <dbReference type="PROSITE" id="PS50059"/>
    </source>
</evidence>